<dbReference type="GO" id="GO:0003677">
    <property type="term" value="F:DNA binding"/>
    <property type="evidence" value="ECO:0007669"/>
    <property type="project" value="InterPro"/>
</dbReference>
<accession>A0A1H3SJQ2</accession>
<dbReference type="Pfam" id="PF02384">
    <property type="entry name" value="N6_Mtase"/>
    <property type="match status" value="1"/>
</dbReference>
<dbReference type="EMBL" id="FNPX01000012">
    <property type="protein sequence ID" value="SDZ38283.1"/>
    <property type="molecule type" value="Genomic_DNA"/>
</dbReference>
<organism evidence="8 9">
    <name type="scientific">Jannaschia faecimaris</name>
    <dbReference type="NCBI Taxonomy" id="1244108"/>
    <lineage>
        <taxon>Bacteria</taxon>
        <taxon>Pseudomonadati</taxon>
        <taxon>Pseudomonadota</taxon>
        <taxon>Alphaproteobacteria</taxon>
        <taxon>Rhodobacterales</taxon>
        <taxon>Roseobacteraceae</taxon>
        <taxon>Jannaschia</taxon>
    </lineage>
</organism>
<evidence type="ECO:0000256" key="4">
    <source>
        <dbReference type="ARBA" id="ARBA00022679"/>
    </source>
</evidence>
<dbReference type="GO" id="GO:0008170">
    <property type="term" value="F:N-methyltransferase activity"/>
    <property type="evidence" value="ECO:0007669"/>
    <property type="project" value="InterPro"/>
</dbReference>
<keyword evidence="3 8" id="KW-0489">Methyltransferase</keyword>
<dbReference type="PANTHER" id="PTHR33841">
    <property type="entry name" value="DNA METHYLTRANSFERASE YEEA-RELATED"/>
    <property type="match status" value="1"/>
</dbReference>
<keyword evidence="5" id="KW-0680">Restriction system</keyword>
<dbReference type="InterPro" id="IPR050953">
    <property type="entry name" value="N4_N6_ade-DNA_methylase"/>
</dbReference>
<feature type="domain" description="DNA methylase adenine-specific" evidence="7">
    <location>
        <begin position="18"/>
        <end position="147"/>
    </location>
</feature>
<gene>
    <name evidence="8" type="ORF">SAMN05444004_11279</name>
</gene>
<dbReference type="EC" id="2.1.1.72" evidence="2"/>
<evidence type="ECO:0000256" key="5">
    <source>
        <dbReference type="ARBA" id="ARBA00022747"/>
    </source>
</evidence>
<name>A0A1H3SJQ2_9RHOB</name>
<dbReference type="SUPFAM" id="SSF53335">
    <property type="entry name" value="S-adenosyl-L-methionine-dependent methyltransferases"/>
    <property type="match status" value="1"/>
</dbReference>
<protein>
    <recommendedName>
        <fullName evidence="2">site-specific DNA-methyltransferase (adenine-specific)</fullName>
        <ecNumber evidence="2">2.1.1.72</ecNumber>
    </recommendedName>
</protein>
<evidence type="ECO:0000313" key="9">
    <source>
        <dbReference type="Proteomes" id="UP000198914"/>
    </source>
</evidence>
<dbReference type="PRINTS" id="PR00507">
    <property type="entry name" value="N12N6MTFRASE"/>
</dbReference>
<comment type="catalytic activity">
    <reaction evidence="6">
        <text>a 2'-deoxyadenosine in DNA + S-adenosyl-L-methionine = an N(6)-methyl-2'-deoxyadenosine in DNA + S-adenosyl-L-homocysteine + H(+)</text>
        <dbReference type="Rhea" id="RHEA:15197"/>
        <dbReference type="Rhea" id="RHEA-COMP:12418"/>
        <dbReference type="Rhea" id="RHEA-COMP:12419"/>
        <dbReference type="ChEBI" id="CHEBI:15378"/>
        <dbReference type="ChEBI" id="CHEBI:57856"/>
        <dbReference type="ChEBI" id="CHEBI:59789"/>
        <dbReference type="ChEBI" id="CHEBI:90615"/>
        <dbReference type="ChEBI" id="CHEBI:90616"/>
        <dbReference type="EC" id="2.1.1.72"/>
    </reaction>
</comment>
<dbReference type="STRING" id="1244108.SAMN05444004_11279"/>
<comment type="similarity">
    <text evidence="1">Belongs to the N(4)/N(6)-methyltransferase family.</text>
</comment>
<reference evidence="9" key="1">
    <citation type="submission" date="2016-10" db="EMBL/GenBank/DDBJ databases">
        <authorList>
            <person name="Varghese N."/>
            <person name="Submissions S."/>
        </authorList>
    </citation>
    <scope>NUCLEOTIDE SEQUENCE [LARGE SCALE GENOMIC DNA]</scope>
    <source>
        <strain evidence="9">DSM 100420</strain>
    </source>
</reference>
<sequence length="527" mass="59190">MLHVEAAIASGARHDIEKRLTGKYYTPYCVSDRLAELSMVGDRIKSVCDPFCGDGRLIVSLIERSRSEDYLKTLKHIVLFDRDAVAVEEAENNVRNALRDVSRSDVTVESKVVDTFLLPITERYDLVITNPPWEQLKPDSRDQVADSSLYKDAIRDYSKVIADSFPSAATSKKRSVGGYNINLARAGAIAAIEMTEIGGQTLIVLPSTIFCDQVSTEFRNNFLSSVKVDSLEYYPAEAKLFKGVDQSFVTISAQRGKRTGPFSLTRYKSDLSILDQREHHVECLSDTIPLSIGGREQKLIQEIQSEHPHLSCLEKDPRYRLRLGREIDETRIAESFTESNRGIPFLKGRNVNRFSFVDDGLPRICPETKKIPRSVSYQRLVWRDVSRPSQKRRVQACILGPGIVTGNSLGVAYFCAQDPELLKALLAVVNSLVFEVQVRSILATNHISQGALRKCSVPHIAFEDVSVRSKLAYLVDTISSSGFSPEIEVEVAKSYGLNRDQFFELLAPFSKLEEREVNALMERTLWV</sequence>
<keyword evidence="4 8" id="KW-0808">Transferase</keyword>
<proteinExistence type="inferred from homology"/>
<dbReference type="GO" id="GO:0009007">
    <property type="term" value="F:site-specific DNA-methyltransferase (adenine-specific) activity"/>
    <property type="evidence" value="ECO:0007669"/>
    <property type="project" value="UniProtKB-EC"/>
</dbReference>
<dbReference type="InterPro" id="IPR003356">
    <property type="entry name" value="DNA_methylase_A-5"/>
</dbReference>
<evidence type="ECO:0000256" key="2">
    <source>
        <dbReference type="ARBA" id="ARBA00011900"/>
    </source>
</evidence>
<dbReference type="InterPro" id="IPR002052">
    <property type="entry name" value="DNA_methylase_N6_adenine_CS"/>
</dbReference>
<keyword evidence="9" id="KW-1185">Reference proteome</keyword>
<dbReference type="PROSITE" id="PS00092">
    <property type="entry name" value="N6_MTASE"/>
    <property type="match status" value="1"/>
</dbReference>
<dbReference type="Gene3D" id="3.40.50.150">
    <property type="entry name" value="Vaccinia Virus protein VP39"/>
    <property type="match status" value="1"/>
</dbReference>
<evidence type="ECO:0000256" key="6">
    <source>
        <dbReference type="ARBA" id="ARBA00047942"/>
    </source>
</evidence>
<dbReference type="GO" id="GO:0009307">
    <property type="term" value="P:DNA restriction-modification system"/>
    <property type="evidence" value="ECO:0007669"/>
    <property type="project" value="UniProtKB-KW"/>
</dbReference>
<dbReference type="AlphaFoldDB" id="A0A1H3SJQ2"/>
<evidence type="ECO:0000256" key="3">
    <source>
        <dbReference type="ARBA" id="ARBA00022603"/>
    </source>
</evidence>
<dbReference type="CDD" id="cd02440">
    <property type="entry name" value="AdoMet_MTases"/>
    <property type="match status" value="1"/>
</dbReference>
<dbReference type="InterPro" id="IPR029063">
    <property type="entry name" value="SAM-dependent_MTases_sf"/>
</dbReference>
<evidence type="ECO:0000259" key="7">
    <source>
        <dbReference type="Pfam" id="PF02384"/>
    </source>
</evidence>
<evidence type="ECO:0000256" key="1">
    <source>
        <dbReference type="ARBA" id="ARBA00006594"/>
    </source>
</evidence>
<dbReference type="Proteomes" id="UP000198914">
    <property type="component" value="Unassembled WGS sequence"/>
</dbReference>
<dbReference type="PANTHER" id="PTHR33841:SF1">
    <property type="entry name" value="DNA METHYLTRANSFERASE A"/>
    <property type="match status" value="1"/>
</dbReference>
<evidence type="ECO:0000313" key="8">
    <source>
        <dbReference type="EMBL" id="SDZ38283.1"/>
    </source>
</evidence>
<dbReference type="GO" id="GO:0032259">
    <property type="term" value="P:methylation"/>
    <property type="evidence" value="ECO:0007669"/>
    <property type="project" value="UniProtKB-KW"/>
</dbReference>